<keyword evidence="3" id="KW-1185">Reference proteome</keyword>
<sequence length="207" mass="23933">MLQLALLSYQTNMSNFTSPQPSAEFSQVWRRSFGETPPLGHVLRYDFFDYWTRFHALPKSKRYADTDKEWDTVLSRANTLARECFGDHARVWVVTGCFTDSTHRDNDLPARMLMTKAMTWIDGSEDTADQSEITFFATVHDWKPRSLDGLFSEIANDQERAVLFSVNTKTVLAPYNGGFDVISLRPGKISDLESRYRTWMSNRSDKY</sequence>
<accession>A0A7W6DXI5</accession>
<evidence type="ECO:0000313" key="2">
    <source>
        <dbReference type="EMBL" id="MBB3988440.1"/>
    </source>
</evidence>
<dbReference type="InterPro" id="IPR024976">
    <property type="entry name" value="DUF3885"/>
</dbReference>
<dbReference type="Pfam" id="PF13021">
    <property type="entry name" value="DUF3885"/>
    <property type="match status" value="1"/>
</dbReference>
<evidence type="ECO:0000259" key="1">
    <source>
        <dbReference type="Pfam" id="PF13021"/>
    </source>
</evidence>
<proteinExistence type="predicted"/>
<dbReference type="Proteomes" id="UP000541426">
    <property type="component" value="Unassembled WGS sequence"/>
</dbReference>
<evidence type="ECO:0000313" key="3">
    <source>
        <dbReference type="Proteomes" id="UP000541426"/>
    </source>
</evidence>
<name>A0A7W6DXI5_9RHOB</name>
<reference evidence="2 3" key="1">
    <citation type="submission" date="2020-08" db="EMBL/GenBank/DDBJ databases">
        <title>Genomic Encyclopedia of Type Strains, Phase IV (KMG-IV): sequencing the most valuable type-strain genomes for metagenomic binning, comparative biology and taxonomic classification.</title>
        <authorList>
            <person name="Goeker M."/>
        </authorList>
    </citation>
    <scope>NUCLEOTIDE SEQUENCE [LARGE SCALE GENOMIC DNA]</scope>
    <source>
        <strain evidence="2 3">DSM 102235</strain>
    </source>
</reference>
<gene>
    <name evidence="2" type="ORF">GGQ68_004797</name>
</gene>
<dbReference type="AlphaFoldDB" id="A0A7W6DXI5"/>
<feature type="domain" description="DUF3885" evidence="1">
    <location>
        <begin position="39"/>
        <end position="202"/>
    </location>
</feature>
<protein>
    <recommendedName>
        <fullName evidence="1">DUF3885 domain-containing protein</fullName>
    </recommendedName>
</protein>
<organism evidence="2 3">
    <name type="scientific">Sagittula marina</name>
    <dbReference type="NCBI Taxonomy" id="943940"/>
    <lineage>
        <taxon>Bacteria</taxon>
        <taxon>Pseudomonadati</taxon>
        <taxon>Pseudomonadota</taxon>
        <taxon>Alphaproteobacteria</taxon>
        <taxon>Rhodobacterales</taxon>
        <taxon>Roseobacteraceae</taxon>
        <taxon>Sagittula</taxon>
    </lineage>
</organism>
<dbReference type="EMBL" id="JACIEJ010000023">
    <property type="protein sequence ID" value="MBB3988440.1"/>
    <property type="molecule type" value="Genomic_DNA"/>
</dbReference>
<comment type="caution">
    <text evidence="2">The sequence shown here is derived from an EMBL/GenBank/DDBJ whole genome shotgun (WGS) entry which is preliminary data.</text>
</comment>